<dbReference type="Proteomes" id="UP000594014">
    <property type="component" value="Chromosome"/>
</dbReference>
<sequence length="186" mass="20940">MITGIGANSNFVNTYSTRNTEKQKHYTPSTLDRRKEAESVLASQSDQDTDIKSLYEAEQTSTFFRIEEQQKENDAAQSKVSVPRLTKEDLTAIETGLNASDDPRRYYDAAFDLFIKGVLKTEDAPKLFELCSATGEIEIVEGGLPDIDFFGSMEEPGYIENLVKTVLARLKDELEIPLESERNRAE</sequence>
<keyword evidence="2" id="KW-1185">Reference proteome</keyword>
<dbReference type="EMBL" id="CP042469">
    <property type="protein sequence ID" value="QOX62803.1"/>
    <property type="molecule type" value="Genomic_DNA"/>
</dbReference>
<evidence type="ECO:0000313" key="2">
    <source>
        <dbReference type="Proteomes" id="UP000594014"/>
    </source>
</evidence>
<evidence type="ECO:0000313" key="1">
    <source>
        <dbReference type="EMBL" id="QOX62803.1"/>
    </source>
</evidence>
<protein>
    <submittedName>
        <fullName evidence="1">Uncharacterized protein</fullName>
    </submittedName>
</protein>
<accession>A0ACD1A8W7</accession>
<proteinExistence type="predicted"/>
<name>A0ACD1A8W7_9FIRM</name>
<reference evidence="1" key="1">
    <citation type="submission" date="2019-08" db="EMBL/GenBank/DDBJ databases">
        <title>Genome sequence of Clostridiales bacterium MT110.</title>
        <authorList>
            <person name="Cao J."/>
        </authorList>
    </citation>
    <scope>NUCLEOTIDE SEQUENCE</scope>
    <source>
        <strain evidence="1">MT110</strain>
    </source>
</reference>
<gene>
    <name evidence="1" type="ORF">FRZ06_05300</name>
</gene>
<organism evidence="1 2">
    <name type="scientific">Anoxybacterium hadale</name>
    <dbReference type="NCBI Taxonomy" id="3408580"/>
    <lineage>
        <taxon>Bacteria</taxon>
        <taxon>Bacillati</taxon>
        <taxon>Bacillota</taxon>
        <taxon>Clostridia</taxon>
        <taxon>Peptostreptococcales</taxon>
        <taxon>Anaerovoracaceae</taxon>
        <taxon>Anoxybacterium</taxon>
    </lineage>
</organism>